<name>A0ABW4NRB5_9PAST</name>
<dbReference type="EC" id="2.6.1.85" evidence="2"/>
<dbReference type="PANTHER" id="PTHR11236:SF50">
    <property type="entry name" value="AMINODEOXYCHORISMATE SYNTHASE COMPONENT 1"/>
    <property type="match status" value="1"/>
</dbReference>
<keyword evidence="2" id="KW-0032">Aminotransferase</keyword>
<keyword evidence="2" id="KW-0808">Transferase</keyword>
<dbReference type="GO" id="GO:0046820">
    <property type="term" value="F:4-amino-4-deoxychorismate synthase activity"/>
    <property type="evidence" value="ECO:0007669"/>
    <property type="project" value="UniProtKB-EC"/>
</dbReference>
<dbReference type="RefSeq" id="WP_379094821.1">
    <property type="nucleotide sequence ID" value="NZ_JBHUFP010000001.1"/>
</dbReference>
<dbReference type="InterPro" id="IPR019999">
    <property type="entry name" value="Anth_synth_I-like"/>
</dbReference>
<dbReference type="PANTHER" id="PTHR11236">
    <property type="entry name" value="AMINOBENZOATE/ANTHRANILATE SYNTHASE"/>
    <property type="match status" value="1"/>
</dbReference>
<keyword evidence="3" id="KW-1185">Reference proteome</keyword>
<dbReference type="PRINTS" id="PR00095">
    <property type="entry name" value="ANTSNTHASEI"/>
</dbReference>
<reference evidence="3" key="1">
    <citation type="journal article" date="2019" name="Int. J. Syst. Evol. Microbiol.">
        <title>The Global Catalogue of Microorganisms (GCM) 10K type strain sequencing project: providing services to taxonomists for standard genome sequencing and annotation.</title>
        <authorList>
            <consortium name="The Broad Institute Genomics Platform"/>
            <consortium name="The Broad Institute Genome Sequencing Center for Infectious Disease"/>
            <person name="Wu L."/>
            <person name="Ma J."/>
        </authorList>
    </citation>
    <scope>NUCLEOTIDE SEQUENCE [LARGE SCALE GENOMIC DNA]</scope>
    <source>
        <strain evidence="3">CCM 7950</strain>
    </source>
</reference>
<dbReference type="EMBL" id="JBHUFP010000001">
    <property type="protein sequence ID" value="MFD1804809.1"/>
    <property type="molecule type" value="Genomic_DNA"/>
</dbReference>
<feature type="domain" description="Chorismate-utilising enzyme C-terminal" evidence="1">
    <location>
        <begin position="74"/>
        <end position="318"/>
    </location>
</feature>
<dbReference type="NCBIfam" id="NF005486">
    <property type="entry name" value="PRK07093.1"/>
    <property type="match status" value="1"/>
</dbReference>
<proteinExistence type="predicted"/>
<protein>
    <submittedName>
        <fullName evidence="2">Aminodeoxychorismate synthase component I</fullName>
        <ecNumber evidence="2">2.6.1.85</ecNumber>
    </submittedName>
</protein>
<gene>
    <name evidence="2" type="ORF">ACFSAV_00200</name>
</gene>
<evidence type="ECO:0000313" key="2">
    <source>
        <dbReference type="EMBL" id="MFD1804809.1"/>
    </source>
</evidence>
<dbReference type="InterPro" id="IPR015890">
    <property type="entry name" value="Chorismate_C"/>
</dbReference>
<dbReference type="InterPro" id="IPR005801">
    <property type="entry name" value="ADC_synthase"/>
</dbReference>
<accession>A0ABW4NRB5</accession>
<comment type="caution">
    <text evidence="2">The sequence shown here is derived from an EMBL/GenBank/DDBJ whole genome shotgun (WGS) entry which is preliminary data.</text>
</comment>
<sequence>MCFHSFIQQANQYGKQRQPFFFLIDFEQQQPIICPLAQAASLGLFFSIRDKHNIDWQIEMPTIPFELNKFPIAKTDYQRGFALVQQELQKGNSYLLNLTYPTEIEMNFSLAQIFQQTKAPYKLYYQDRFVCFSPECFIKIEQNQIYTYPMKGTIDATLPNAQAMLLNSEKEQQEHYTIVDLMRNDLATVSEKVEVTRFRYVEKIETPKGAILQTSSEIRGNLAEKWQENIGTILATLLPAGSISGAPKEKTVQIIQAAEQQKRGYYTGIFGIFDGNTVQSAVAIRFIEQVHNKYYFRSGGGITILSELEDEYQELLQKVYVPLG</sequence>
<dbReference type="Gene3D" id="3.60.120.10">
    <property type="entry name" value="Anthranilate synthase"/>
    <property type="match status" value="1"/>
</dbReference>
<organism evidence="2 3">
    <name type="scientific">Pasteurella oralis</name>
    <dbReference type="NCBI Taxonomy" id="1071947"/>
    <lineage>
        <taxon>Bacteria</taxon>
        <taxon>Pseudomonadati</taxon>
        <taxon>Pseudomonadota</taxon>
        <taxon>Gammaproteobacteria</taxon>
        <taxon>Pasteurellales</taxon>
        <taxon>Pasteurellaceae</taxon>
        <taxon>Pasteurella</taxon>
    </lineage>
</organism>
<evidence type="ECO:0000259" key="1">
    <source>
        <dbReference type="Pfam" id="PF00425"/>
    </source>
</evidence>
<dbReference type="SUPFAM" id="SSF56322">
    <property type="entry name" value="ADC synthase"/>
    <property type="match status" value="1"/>
</dbReference>
<dbReference type="Pfam" id="PF00425">
    <property type="entry name" value="Chorismate_bind"/>
    <property type="match status" value="1"/>
</dbReference>
<evidence type="ECO:0000313" key="3">
    <source>
        <dbReference type="Proteomes" id="UP001597420"/>
    </source>
</evidence>
<dbReference type="Proteomes" id="UP001597420">
    <property type="component" value="Unassembled WGS sequence"/>
</dbReference>